<sequence length="337" mass="35315">MSAGWGAAAVVVAACVTRCRRGVAYNALDPPAVSWVAKSPKWMQPYLRLSRADRPIGTWLLMWPCTWSLTLAAAADGLPEALPALVSNVALFGAGALIMRSAGCVVNDMWDAELDRSVERTRDRPLASGELTRRQAAAYVVGHGFAGLGILAQYDLSTIALGASSLGLVVAYPYMKRITYWPQLFLGLTFNWGVWLGYAAQSGSALGMPFEVLAPLYGSGVAWTLLYDTIYARSDMKDDVKVGIKSSALATAHAPRAYLGAFAAASTGLLAVSGVMAGLGAPFFALSVVGGGAHLAWQVASLQLDSATDAVAKFRANSQYGALVASGFVADALVSAL</sequence>
<keyword evidence="8" id="KW-0999">Mitochondrion inner membrane</keyword>
<proteinExistence type="inferred from homology"/>
<dbReference type="RefSeq" id="XP_013757316.1">
    <property type="nucleotide sequence ID" value="XM_013901862.1"/>
</dbReference>
<comment type="subcellular location">
    <subcellularLocation>
        <location evidence="2">Membrane</location>
        <topology evidence="2">Multi-pass membrane protein</topology>
    </subcellularLocation>
    <subcellularLocation>
        <location evidence="8">Mitochondrion inner membrane</location>
        <topology evidence="8">Multi-pass membrane protein</topology>
        <orientation evidence="8">Matrix side</orientation>
    </subcellularLocation>
</comment>
<dbReference type="InterPro" id="IPR044878">
    <property type="entry name" value="UbiA_sf"/>
</dbReference>
<dbReference type="Gene3D" id="1.20.120.1780">
    <property type="entry name" value="UbiA prenyltransferase"/>
    <property type="match status" value="1"/>
</dbReference>
<keyword evidence="4 8" id="KW-0808">Transferase</keyword>
<protein>
    <recommendedName>
        <fullName evidence="8">4-hydroxybenzoate polyprenyltransferase, mitochondrial</fullName>
        <shortName evidence="8">4-HB polyprenyltransferase</shortName>
        <ecNumber evidence="8">2.5.1.39</ecNumber>
    </recommendedName>
    <alternativeName>
        <fullName evidence="8">Para-hydroxybenzoate--polyprenyltransferase</fullName>
        <shortName evidence="8">PHB:PPT</shortName>
        <shortName evidence="8">PHB:polyprenyltransferase</shortName>
    </alternativeName>
</protein>
<comment type="function">
    <text evidence="8">Catalyzes the prenylation of para-hydroxybenzoate (PHB) with an all-trans polyprenyl group. Mediates the second step in the final reaction sequence of coenzyme Q (CoQ) biosynthesis, which is the condensation of the polyisoprenoid side chain with PHB, generating the first membrane-bound Q intermediate.</text>
</comment>
<dbReference type="InterPro" id="IPR000537">
    <property type="entry name" value="UbiA_prenyltransferase"/>
</dbReference>
<evidence type="ECO:0000313" key="9">
    <source>
        <dbReference type="EMBL" id="KNC49821.1"/>
    </source>
</evidence>
<evidence type="ECO:0000256" key="5">
    <source>
        <dbReference type="ARBA" id="ARBA00022692"/>
    </source>
</evidence>
<dbReference type="GO" id="GO:0005743">
    <property type="term" value="C:mitochondrial inner membrane"/>
    <property type="evidence" value="ECO:0007669"/>
    <property type="project" value="UniProtKB-SubCell"/>
</dbReference>
<dbReference type="FunFam" id="1.20.120.1780:FF:000001">
    <property type="entry name" value="4-hydroxybenzoate octaprenyltransferase"/>
    <property type="match status" value="1"/>
</dbReference>
<evidence type="ECO:0000256" key="7">
    <source>
        <dbReference type="ARBA" id="ARBA00023136"/>
    </source>
</evidence>
<dbReference type="FunFam" id="1.10.357.140:FF:000003">
    <property type="entry name" value="4-hydroxybenzoate polyprenyltransferase, mitochondrial"/>
    <property type="match status" value="1"/>
</dbReference>
<keyword evidence="5 8" id="KW-0812">Transmembrane</keyword>
<feature type="transmembrane region" description="Helical" evidence="8">
    <location>
        <begin position="182"/>
        <end position="200"/>
    </location>
</feature>
<reference evidence="9 10" key="1">
    <citation type="submission" date="2010-05" db="EMBL/GenBank/DDBJ databases">
        <title>The Genome Sequence of Thecamonas trahens ATCC 50062.</title>
        <authorList>
            <consortium name="The Broad Institute Genome Sequencing Platform"/>
            <person name="Russ C."/>
            <person name="Cuomo C."/>
            <person name="Shea T."/>
            <person name="Young S.K."/>
            <person name="Zeng Q."/>
            <person name="Koehrsen M."/>
            <person name="Haas B."/>
            <person name="Borodovsky M."/>
            <person name="Guigo R."/>
            <person name="Alvarado L."/>
            <person name="Berlin A."/>
            <person name="Bochicchio J."/>
            <person name="Borenstein D."/>
            <person name="Chapman S."/>
            <person name="Chen Z."/>
            <person name="Freedman E."/>
            <person name="Gellesch M."/>
            <person name="Goldberg J."/>
            <person name="Griggs A."/>
            <person name="Gujja S."/>
            <person name="Heilman E."/>
            <person name="Heiman D."/>
            <person name="Hepburn T."/>
            <person name="Howarth C."/>
            <person name="Jen D."/>
            <person name="Larson L."/>
            <person name="Mehta T."/>
            <person name="Park D."/>
            <person name="Pearson M."/>
            <person name="Roberts A."/>
            <person name="Saif S."/>
            <person name="Shenoy N."/>
            <person name="Sisk P."/>
            <person name="Stolte C."/>
            <person name="Sykes S."/>
            <person name="Thomson T."/>
            <person name="Walk T."/>
            <person name="White J."/>
            <person name="Yandava C."/>
            <person name="Burger G."/>
            <person name="Gray M.W."/>
            <person name="Holland P.W.H."/>
            <person name="King N."/>
            <person name="Lang F.B.F."/>
            <person name="Roger A.J."/>
            <person name="Ruiz-Trillo I."/>
            <person name="Lander E."/>
            <person name="Nusbaum C."/>
        </authorList>
    </citation>
    <scope>NUCLEOTIDE SEQUENCE [LARGE SCALE GENOMIC DNA]</scope>
    <source>
        <strain evidence="9 10">ATCC 50062</strain>
    </source>
</reference>
<dbReference type="NCBIfam" id="TIGR01474">
    <property type="entry name" value="ubiA_proteo"/>
    <property type="match status" value="1"/>
</dbReference>
<keyword evidence="8" id="KW-0831">Ubiquinone biosynthesis</keyword>
<dbReference type="PROSITE" id="PS00943">
    <property type="entry name" value="UBIA"/>
    <property type="match status" value="1"/>
</dbReference>
<keyword evidence="10" id="KW-1185">Reference proteome</keyword>
<evidence type="ECO:0000313" key="10">
    <source>
        <dbReference type="Proteomes" id="UP000054408"/>
    </source>
</evidence>
<dbReference type="Proteomes" id="UP000054408">
    <property type="component" value="Unassembled WGS sequence"/>
</dbReference>
<dbReference type="OrthoDB" id="18170at2759"/>
<comment type="pathway">
    <text evidence="8">Cofactor biosynthesis; ubiquinone biosynthesis.</text>
</comment>
<dbReference type="GO" id="GO:0008412">
    <property type="term" value="F:4-hydroxybenzoate polyprenyltransferase activity"/>
    <property type="evidence" value="ECO:0007669"/>
    <property type="project" value="UniProtKB-EC"/>
</dbReference>
<evidence type="ECO:0000256" key="8">
    <source>
        <dbReference type="HAMAP-Rule" id="MF_03189"/>
    </source>
</evidence>
<evidence type="ECO:0000256" key="1">
    <source>
        <dbReference type="ARBA" id="ARBA00001946"/>
    </source>
</evidence>
<keyword evidence="6 8" id="KW-1133">Transmembrane helix</keyword>
<dbReference type="EC" id="2.5.1.39" evidence="8"/>
<dbReference type="STRING" id="461836.A0A0L0DCJ5"/>
<dbReference type="PANTHER" id="PTHR11048:SF28">
    <property type="entry name" value="4-HYDROXYBENZOATE POLYPRENYLTRANSFERASE, MITOCHONDRIAL"/>
    <property type="match status" value="1"/>
</dbReference>
<keyword evidence="8" id="KW-0414">Isoprene biosynthesis</keyword>
<evidence type="ECO:0000256" key="6">
    <source>
        <dbReference type="ARBA" id="ARBA00022989"/>
    </source>
</evidence>
<accession>A0A0L0DCJ5</accession>
<dbReference type="EMBL" id="GL349458">
    <property type="protein sequence ID" value="KNC49821.1"/>
    <property type="molecule type" value="Genomic_DNA"/>
</dbReference>
<dbReference type="CDD" id="cd13959">
    <property type="entry name" value="PT_UbiA_COQ2"/>
    <property type="match status" value="1"/>
</dbReference>
<feature type="transmembrane region" description="Helical" evidence="8">
    <location>
        <begin position="158"/>
        <end position="175"/>
    </location>
</feature>
<dbReference type="InterPro" id="IPR039653">
    <property type="entry name" value="Prenyltransferase"/>
</dbReference>
<dbReference type="InterPro" id="IPR030470">
    <property type="entry name" value="UbiA_prenylTrfase_CS"/>
</dbReference>
<dbReference type="Pfam" id="PF01040">
    <property type="entry name" value="UbiA"/>
    <property type="match status" value="1"/>
</dbReference>
<dbReference type="AlphaFoldDB" id="A0A0L0DCJ5"/>
<comment type="cofactor">
    <cofactor evidence="1 8">
        <name>Mg(2+)</name>
        <dbReference type="ChEBI" id="CHEBI:18420"/>
    </cofactor>
</comment>
<dbReference type="UniPathway" id="UPA00232"/>
<dbReference type="GeneID" id="25565357"/>
<keyword evidence="8" id="KW-0496">Mitochondrion</keyword>
<dbReference type="eggNOG" id="KOG1381">
    <property type="taxonomic scope" value="Eukaryota"/>
</dbReference>
<evidence type="ECO:0000256" key="4">
    <source>
        <dbReference type="ARBA" id="ARBA00022679"/>
    </source>
</evidence>
<comment type="catalytic activity">
    <reaction evidence="8">
        <text>an all-trans-polyprenyl diphosphate + 4-hydroxybenzoate = a 4-hydroxy-3-(all-trans-polyprenyl)benzoate + diphosphate</text>
        <dbReference type="Rhea" id="RHEA:44504"/>
        <dbReference type="Rhea" id="RHEA-COMP:9514"/>
        <dbReference type="Rhea" id="RHEA-COMP:9564"/>
        <dbReference type="ChEBI" id="CHEBI:17879"/>
        <dbReference type="ChEBI" id="CHEBI:33019"/>
        <dbReference type="ChEBI" id="CHEBI:58914"/>
        <dbReference type="ChEBI" id="CHEBI:78396"/>
        <dbReference type="EC" id="2.5.1.39"/>
    </reaction>
</comment>
<comment type="similarity">
    <text evidence="3 8">Belongs to the UbiA prenyltransferase family.</text>
</comment>
<dbReference type="PANTHER" id="PTHR11048">
    <property type="entry name" value="PRENYLTRANSFERASES"/>
    <property type="match status" value="1"/>
</dbReference>
<dbReference type="GO" id="GO:0008299">
    <property type="term" value="P:isoprenoid biosynthetic process"/>
    <property type="evidence" value="ECO:0007669"/>
    <property type="project" value="UniProtKB-UniRule"/>
</dbReference>
<dbReference type="Gene3D" id="1.10.357.140">
    <property type="entry name" value="UbiA prenyltransferase"/>
    <property type="match status" value="1"/>
</dbReference>
<organism evidence="9 10">
    <name type="scientific">Thecamonas trahens ATCC 50062</name>
    <dbReference type="NCBI Taxonomy" id="461836"/>
    <lineage>
        <taxon>Eukaryota</taxon>
        <taxon>Apusozoa</taxon>
        <taxon>Apusomonadida</taxon>
        <taxon>Apusomonadidae</taxon>
        <taxon>Thecamonas</taxon>
    </lineage>
</organism>
<evidence type="ECO:0000256" key="2">
    <source>
        <dbReference type="ARBA" id="ARBA00004141"/>
    </source>
</evidence>
<dbReference type="GO" id="GO:0006744">
    <property type="term" value="P:ubiquinone biosynthetic process"/>
    <property type="evidence" value="ECO:0007669"/>
    <property type="project" value="UniProtKB-UniRule"/>
</dbReference>
<gene>
    <name evidence="9" type="ORF">AMSG_06103</name>
</gene>
<name>A0A0L0DCJ5_THETB</name>
<feature type="transmembrane region" description="Helical" evidence="8">
    <location>
        <begin position="212"/>
        <end position="231"/>
    </location>
</feature>
<dbReference type="InterPro" id="IPR006370">
    <property type="entry name" value="HB_polyprenyltransferase-like"/>
</dbReference>
<evidence type="ECO:0000256" key="3">
    <source>
        <dbReference type="ARBA" id="ARBA00005985"/>
    </source>
</evidence>
<dbReference type="OMA" id="KFEHTIF"/>
<keyword evidence="7 8" id="KW-0472">Membrane</keyword>
<dbReference type="HAMAP" id="MF_01635">
    <property type="entry name" value="UbiA"/>
    <property type="match status" value="1"/>
</dbReference>